<proteinExistence type="predicted"/>
<dbReference type="EMBL" id="BJWL01000099">
    <property type="protein sequence ID" value="GFS29776.1"/>
    <property type="molecule type" value="Genomic_DNA"/>
</dbReference>
<dbReference type="Gene3D" id="3.30.70.260">
    <property type="match status" value="1"/>
</dbReference>
<dbReference type="OrthoDB" id="1906626at2759"/>
<dbReference type="PROSITE" id="PS51671">
    <property type="entry name" value="ACT"/>
    <property type="match status" value="1"/>
</dbReference>
<dbReference type="Proteomes" id="UP000585474">
    <property type="component" value="Unassembled WGS sequence"/>
</dbReference>
<dbReference type="FunFam" id="3.30.70.260:FF:000008">
    <property type="entry name" value="D-3-phosphoglycerate dehydrogenase, chloroplastic"/>
    <property type="match status" value="1"/>
</dbReference>
<evidence type="ECO:0000259" key="1">
    <source>
        <dbReference type="PROSITE" id="PS51671"/>
    </source>
</evidence>
<comment type="caution">
    <text evidence="2">The sequence shown here is derived from an EMBL/GenBank/DDBJ whole genome shotgun (WGS) entry which is preliminary data.</text>
</comment>
<dbReference type="SUPFAM" id="SSF55021">
    <property type="entry name" value="ACT-like"/>
    <property type="match status" value="1"/>
</dbReference>
<evidence type="ECO:0000313" key="3">
    <source>
        <dbReference type="Proteomes" id="UP000585474"/>
    </source>
</evidence>
<dbReference type="AlphaFoldDB" id="A0A7J0D8T3"/>
<keyword evidence="3" id="KW-1185">Reference proteome</keyword>
<feature type="domain" description="ACT" evidence="1">
    <location>
        <begin position="43"/>
        <end position="115"/>
    </location>
</feature>
<dbReference type="InterPro" id="IPR002912">
    <property type="entry name" value="ACT_dom"/>
</dbReference>
<sequence>MPNSGQQDNKLVLHEHIIATPHLGAIVVEALKGQLAPTTVNAPMVPAKVDQPGLIGNVGSIFGDENVNVSSMSIERTGQQQQAMMTIEVDEPMCNDTLKRIGEVPAVEEFVFLKL</sequence>
<organism evidence="2 3">
    <name type="scientific">Actinidia rufa</name>
    <dbReference type="NCBI Taxonomy" id="165716"/>
    <lineage>
        <taxon>Eukaryota</taxon>
        <taxon>Viridiplantae</taxon>
        <taxon>Streptophyta</taxon>
        <taxon>Embryophyta</taxon>
        <taxon>Tracheophyta</taxon>
        <taxon>Spermatophyta</taxon>
        <taxon>Magnoliopsida</taxon>
        <taxon>eudicotyledons</taxon>
        <taxon>Gunneridae</taxon>
        <taxon>Pentapetalae</taxon>
        <taxon>asterids</taxon>
        <taxon>Ericales</taxon>
        <taxon>Actinidiaceae</taxon>
        <taxon>Actinidia</taxon>
    </lineage>
</organism>
<protein>
    <submittedName>
        <fullName evidence="2">D-3-phosphoglycerate dehydrogenase</fullName>
    </submittedName>
</protein>
<accession>A0A7J0D8T3</accession>
<dbReference type="InterPro" id="IPR045865">
    <property type="entry name" value="ACT-like_dom_sf"/>
</dbReference>
<name>A0A7J0D8T3_9ERIC</name>
<evidence type="ECO:0000313" key="2">
    <source>
        <dbReference type="EMBL" id="GFS29776.1"/>
    </source>
</evidence>
<dbReference type="Pfam" id="PF01842">
    <property type="entry name" value="ACT"/>
    <property type="match status" value="1"/>
</dbReference>
<reference evidence="3" key="1">
    <citation type="submission" date="2019-07" db="EMBL/GenBank/DDBJ databases">
        <title>De Novo Assembly of kiwifruit Actinidia rufa.</title>
        <authorList>
            <person name="Sugita-Konishi S."/>
            <person name="Sato K."/>
            <person name="Mori E."/>
            <person name="Abe Y."/>
            <person name="Kisaki G."/>
            <person name="Hamano K."/>
            <person name="Suezawa K."/>
            <person name="Otani M."/>
            <person name="Fukuda T."/>
            <person name="Manabe T."/>
            <person name="Gomi K."/>
            <person name="Tabuchi M."/>
            <person name="Akimitsu K."/>
            <person name="Kataoka I."/>
        </authorList>
    </citation>
    <scope>NUCLEOTIDE SEQUENCE [LARGE SCALE GENOMIC DNA]</scope>
    <source>
        <strain evidence="3">cv. Fuchu</strain>
    </source>
</reference>
<gene>
    <name evidence="2" type="ORF">Acr_00g0008380</name>
</gene>